<dbReference type="PANTHER" id="PTHR43320:SF2">
    <property type="entry name" value="2-DEHYDRO-3-DEOXYGLUCONOKINASE_2-DEHYDRO-3-DEOXYGALACTONOKINASE"/>
    <property type="match status" value="1"/>
</dbReference>
<keyword evidence="3 5" id="KW-0418">Kinase</keyword>
<feature type="domain" description="Carbohydrate kinase PfkB" evidence="4">
    <location>
        <begin position="14"/>
        <end position="346"/>
    </location>
</feature>
<evidence type="ECO:0000256" key="3">
    <source>
        <dbReference type="ARBA" id="ARBA00022777"/>
    </source>
</evidence>
<dbReference type="AlphaFoldDB" id="A0A858RIZ8"/>
<dbReference type="CDD" id="cd01166">
    <property type="entry name" value="KdgK"/>
    <property type="match status" value="1"/>
</dbReference>
<comment type="similarity">
    <text evidence="1">Belongs to the carbohydrate kinase PfkB family.</text>
</comment>
<dbReference type="InterPro" id="IPR011611">
    <property type="entry name" value="PfkB_dom"/>
</dbReference>
<organism evidence="5 6">
    <name type="scientific">Luteolibacter luteus</name>
    <dbReference type="NCBI Taxonomy" id="2728835"/>
    <lineage>
        <taxon>Bacteria</taxon>
        <taxon>Pseudomonadati</taxon>
        <taxon>Verrucomicrobiota</taxon>
        <taxon>Verrucomicrobiia</taxon>
        <taxon>Verrucomicrobiales</taxon>
        <taxon>Verrucomicrobiaceae</taxon>
        <taxon>Luteolibacter</taxon>
    </lineage>
</organism>
<dbReference type="SUPFAM" id="SSF53613">
    <property type="entry name" value="Ribokinase-like"/>
    <property type="match status" value="1"/>
</dbReference>
<evidence type="ECO:0000259" key="4">
    <source>
        <dbReference type="Pfam" id="PF00294"/>
    </source>
</evidence>
<accession>A0A858RIZ8</accession>
<dbReference type="InterPro" id="IPR029056">
    <property type="entry name" value="Ribokinase-like"/>
</dbReference>
<protein>
    <submittedName>
        <fullName evidence="5">Sugar kinase</fullName>
    </submittedName>
</protein>
<evidence type="ECO:0000313" key="6">
    <source>
        <dbReference type="Proteomes" id="UP000501812"/>
    </source>
</evidence>
<evidence type="ECO:0000256" key="2">
    <source>
        <dbReference type="ARBA" id="ARBA00022679"/>
    </source>
</evidence>
<dbReference type="Pfam" id="PF00294">
    <property type="entry name" value="PfkB"/>
    <property type="match status" value="1"/>
</dbReference>
<reference evidence="5 6" key="1">
    <citation type="submission" date="2020-04" db="EMBL/GenBank/DDBJ databases">
        <title>Luteolibacter sp. G-1-1-1 isolated from soil.</title>
        <authorList>
            <person name="Dahal R.H."/>
        </authorList>
    </citation>
    <scope>NUCLEOTIDE SEQUENCE [LARGE SCALE GENOMIC DNA]</scope>
    <source>
        <strain evidence="5 6">G-1-1-1</strain>
    </source>
</reference>
<dbReference type="PANTHER" id="PTHR43320">
    <property type="entry name" value="SUGAR KINASE"/>
    <property type="match status" value="1"/>
</dbReference>
<dbReference type="KEGG" id="luo:HHL09_15945"/>
<sequence length="365" mass="39879">MSLTLRTAASCQFDIISLGEIMLRLDPGDGRVRTTRQFQAWEGGGEYNVARGMRRCFGKRAAVVTAFAENDVGRLIEDFILQGGVDTRFVQWKPFDGIGRQIRNGLNFTERGFGIRGAKGTPDRGLTAASQMKPGDVDWDDVFGKHGARWFHTGGIFAALSETTAELTIEACKKAKEYGTIVSYDLNYRPSLWKSIGGQAKAQEVNREIAKYVDVMIGNEEDFTASLGFEVAGVSEHITGLEVDSFKAMIERAVQDFPNFQVVATTLRDVHSATINDWGAICWHAGEFHEATHRAKLEIYDRVGGGDSFASGLAYGFMEFNDAKMAVEYGAAHGALAMTTPGDTTMATVDEVKKLVGGGSARVDR</sequence>
<name>A0A858RIZ8_9BACT</name>
<evidence type="ECO:0000256" key="1">
    <source>
        <dbReference type="ARBA" id="ARBA00010688"/>
    </source>
</evidence>
<keyword evidence="6" id="KW-1185">Reference proteome</keyword>
<dbReference type="Proteomes" id="UP000501812">
    <property type="component" value="Chromosome"/>
</dbReference>
<proteinExistence type="inferred from homology"/>
<dbReference type="RefSeq" id="WP_169455616.1">
    <property type="nucleotide sequence ID" value="NZ_CP051774.1"/>
</dbReference>
<evidence type="ECO:0000313" key="5">
    <source>
        <dbReference type="EMBL" id="QJE97216.1"/>
    </source>
</evidence>
<keyword evidence="2" id="KW-0808">Transferase</keyword>
<dbReference type="InterPro" id="IPR052700">
    <property type="entry name" value="Carb_kinase_PfkB-like"/>
</dbReference>
<dbReference type="Gene3D" id="3.40.1190.20">
    <property type="match status" value="1"/>
</dbReference>
<dbReference type="EMBL" id="CP051774">
    <property type="protein sequence ID" value="QJE97216.1"/>
    <property type="molecule type" value="Genomic_DNA"/>
</dbReference>
<gene>
    <name evidence="5" type="ORF">HHL09_15945</name>
</gene>
<dbReference type="GO" id="GO:0016301">
    <property type="term" value="F:kinase activity"/>
    <property type="evidence" value="ECO:0007669"/>
    <property type="project" value="UniProtKB-KW"/>
</dbReference>